<reference evidence="2" key="1">
    <citation type="submission" date="2017-06" db="EMBL/GenBank/DDBJ databases">
        <title>Genome analysis of Fimbriiglobus ruber SP5, the first member of the order Planctomycetales with confirmed chitinolytic capability.</title>
        <authorList>
            <person name="Ravin N.V."/>
            <person name="Rakitin A.L."/>
            <person name="Ivanova A.A."/>
            <person name="Beletsky A.V."/>
            <person name="Kulichevskaya I.S."/>
            <person name="Mardanov A.V."/>
            <person name="Dedysh S.N."/>
        </authorList>
    </citation>
    <scope>NUCLEOTIDE SEQUENCE [LARGE SCALE GENOMIC DNA]</scope>
    <source>
        <strain evidence="2">SP5</strain>
    </source>
</reference>
<dbReference type="EMBL" id="NIDE01000020">
    <property type="protein sequence ID" value="OWK34156.1"/>
    <property type="molecule type" value="Genomic_DNA"/>
</dbReference>
<dbReference type="PANTHER" id="PTHR45947:SF15">
    <property type="entry name" value="TEICHURONIC ACID BIOSYNTHESIS GLYCOSYLTRANSFERASE TUAC-RELATED"/>
    <property type="match status" value="1"/>
</dbReference>
<name>A0A225DA34_9BACT</name>
<comment type="caution">
    <text evidence="1">The sequence shown here is derived from an EMBL/GenBank/DDBJ whole genome shotgun (WGS) entry which is preliminary data.</text>
</comment>
<dbReference type="RefSeq" id="WP_088260480.1">
    <property type="nucleotide sequence ID" value="NZ_NIDE01000020.1"/>
</dbReference>
<dbReference type="PANTHER" id="PTHR45947">
    <property type="entry name" value="SULFOQUINOVOSYL TRANSFERASE SQD2"/>
    <property type="match status" value="1"/>
</dbReference>
<dbReference type="InterPro" id="IPR050194">
    <property type="entry name" value="Glycosyltransferase_grp1"/>
</dbReference>
<accession>A0A225DA34</accession>
<keyword evidence="2" id="KW-1185">Reference proteome</keyword>
<sequence length="401" mass="42777">MKVAYLVNQYPQLSHSFIRREIQALERLGVNVVRLSVRHSGTLIDTGDRAEAAKTTAVLGLGRLALLGHVLALLLARPRSWVRGTATAARLARRGGGWVRHLAYFVEACAVARLCRRAGAHHLHAHFGTNPAAVALLSRQLGGPTYSFTVHGPEEFDRPDALSLGEKIGGAAFVVAISDFGRSQLYRWCPLADWPKVRVVRCGVDAVFRSGDPSPVPAVPRLINIGRLSEQKGQLLLVQAAARVRDSGLAFELAVIGDGPLRDVIEAEIARLNLGGIVKLLGSLPGDAVRRELLGSRAMVLPSFAEGLPVVLMEALGLGRPVVTTFIAGIPELVEPGRCGWLVPAGSVDALADAMAAVLTTPDDDLTRMGKVGAGRVGLMHDVDVEASKLAGFFRAHSEEI</sequence>
<protein>
    <submittedName>
        <fullName evidence="1">Glycosyltransferase</fullName>
    </submittedName>
</protein>
<dbReference type="GO" id="GO:0016757">
    <property type="term" value="F:glycosyltransferase activity"/>
    <property type="evidence" value="ECO:0007669"/>
    <property type="project" value="TreeGrafter"/>
</dbReference>
<dbReference type="Gene3D" id="3.40.50.2000">
    <property type="entry name" value="Glycogen Phosphorylase B"/>
    <property type="match status" value="2"/>
</dbReference>
<organism evidence="1 2">
    <name type="scientific">Fimbriiglobus ruber</name>
    <dbReference type="NCBI Taxonomy" id="1908690"/>
    <lineage>
        <taxon>Bacteria</taxon>
        <taxon>Pseudomonadati</taxon>
        <taxon>Planctomycetota</taxon>
        <taxon>Planctomycetia</taxon>
        <taxon>Gemmatales</taxon>
        <taxon>Gemmataceae</taxon>
        <taxon>Fimbriiglobus</taxon>
    </lineage>
</organism>
<proteinExistence type="predicted"/>
<dbReference type="Proteomes" id="UP000214646">
    <property type="component" value="Unassembled WGS sequence"/>
</dbReference>
<keyword evidence="1" id="KW-0808">Transferase</keyword>
<dbReference type="Pfam" id="PF13692">
    <property type="entry name" value="Glyco_trans_1_4"/>
    <property type="match status" value="1"/>
</dbReference>
<gene>
    <name evidence="1" type="ORF">FRUB_10127</name>
</gene>
<dbReference type="OrthoDB" id="73743at2"/>
<dbReference type="AlphaFoldDB" id="A0A225DA34"/>
<evidence type="ECO:0000313" key="1">
    <source>
        <dbReference type="EMBL" id="OWK34156.1"/>
    </source>
</evidence>
<dbReference type="SUPFAM" id="SSF53756">
    <property type="entry name" value="UDP-Glycosyltransferase/glycogen phosphorylase"/>
    <property type="match status" value="1"/>
</dbReference>
<evidence type="ECO:0000313" key="2">
    <source>
        <dbReference type="Proteomes" id="UP000214646"/>
    </source>
</evidence>